<gene>
    <name evidence="2" type="ORF">BG57_12885</name>
    <name evidence="1" type="ORF">GCM10010985_54390</name>
</gene>
<dbReference type="EMBL" id="BMEG01000013">
    <property type="protein sequence ID" value="GGD92774.1"/>
    <property type="molecule type" value="Genomic_DNA"/>
</dbReference>
<reference evidence="4" key="3">
    <citation type="journal article" date="2019" name="Int. J. Syst. Evol. Microbiol.">
        <title>The Global Catalogue of Microorganisms (GCM) 10K type strain sequencing project: providing services to taxonomists for standard genome sequencing and annotation.</title>
        <authorList>
            <consortium name="The Broad Institute Genomics Platform"/>
            <consortium name="The Broad Institute Genome Sequencing Center for Infectious Disease"/>
            <person name="Wu L."/>
            <person name="Ma J."/>
        </authorList>
    </citation>
    <scope>NUCLEOTIDE SEQUENCE [LARGE SCALE GENOMIC DNA]</scope>
    <source>
        <strain evidence="4">CGMCC 1.11013</strain>
    </source>
</reference>
<reference evidence="1" key="4">
    <citation type="submission" date="2024-05" db="EMBL/GenBank/DDBJ databases">
        <authorList>
            <person name="Sun Q."/>
            <person name="Zhou Y."/>
        </authorList>
    </citation>
    <scope>NUCLEOTIDE SEQUENCE</scope>
    <source>
        <strain evidence="1">CGMCC 1.11013</strain>
    </source>
</reference>
<comment type="caution">
    <text evidence="2">The sequence shown here is derived from an EMBL/GenBank/DDBJ whole genome shotgun (WGS) entry which is preliminary data.</text>
</comment>
<dbReference type="EMBL" id="JFHE01000022">
    <property type="protein sequence ID" value="KDR31489.1"/>
    <property type="molecule type" value="Genomic_DNA"/>
</dbReference>
<reference evidence="1" key="1">
    <citation type="journal article" date="2014" name="Int. J. Syst. Evol. Microbiol.">
        <title>Complete genome of a new Firmicutes species belonging to the dominant human colonic microbiota ('Ruminococcus bicirculans') reveals two chromosomes and a selective capacity to utilize plant glucans.</title>
        <authorList>
            <consortium name="NISC Comparative Sequencing Program"/>
            <person name="Wegmann U."/>
            <person name="Louis P."/>
            <person name="Goesmann A."/>
            <person name="Henrissat B."/>
            <person name="Duncan S.H."/>
            <person name="Flint H.J."/>
        </authorList>
    </citation>
    <scope>NUCLEOTIDE SEQUENCE</scope>
    <source>
        <strain evidence="1">CGMCC 1.11013</strain>
    </source>
</reference>
<dbReference type="eggNOG" id="ENOG50314G6">
    <property type="taxonomic scope" value="Bacteria"/>
</dbReference>
<accession>A0A069NUW6</accession>
<sequence>MEDFDETLFVVWRANLNVLTGSAGGAARLARMMNFSPSFMKLIVAGQRDFNEEFVRGIELVSGLPPHWMDERRSSADVPSEVRRALDEERPFAVFRGTAHPAPKRSVLRGPEPLLSQTEATRRVADLAQQQAEANRRDLLFRKNRELLSQDLRRLERQLGLLQVEPMLPKADELIASERMSEAAKADLSGRLEQIDKHVKLLHQHVDKLVALLSSPDEPDSNDVN</sequence>
<protein>
    <submittedName>
        <fullName evidence="2">Uncharacterized protein</fullName>
    </submittedName>
</protein>
<keyword evidence="4" id="KW-1185">Reference proteome</keyword>
<dbReference type="RefSeq" id="WP_035967531.1">
    <property type="nucleotide sequence ID" value="NZ_BMEG01000013.1"/>
</dbReference>
<dbReference type="Proteomes" id="UP000027439">
    <property type="component" value="Unassembled WGS sequence"/>
</dbReference>
<evidence type="ECO:0000313" key="1">
    <source>
        <dbReference type="EMBL" id="GGD92774.1"/>
    </source>
</evidence>
<organism evidence="2 3">
    <name type="scientific">Caballeronia grimmiae</name>
    <dbReference type="NCBI Taxonomy" id="1071679"/>
    <lineage>
        <taxon>Bacteria</taxon>
        <taxon>Pseudomonadati</taxon>
        <taxon>Pseudomonadota</taxon>
        <taxon>Betaproteobacteria</taxon>
        <taxon>Burkholderiales</taxon>
        <taxon>Burkholderiaceae</taxon>
        <taxon>Caballeronia</taxon>
    </lineage>
</organism>
<dbReference type="AlphaFoldDB" id="A0A069NUW6"/>
<evidence type="ECO:0000313" key="4">
    <source>
        <dbReference type="Proteomes" id="UP000597138"/>
    </source>
</evidence>
<dbReference type="Proteomes" id="UP000597138">
    <property type="component" value="Unassembled WGS sequence"/>
</dbReference>
<reference evidence="2 3" key="2">
    <citation type="submission" date="2014-03" db="EMBL/GenBank/DDBJ databases">
        <title>Draft Genome Sequences of Four Burkholderia Strains.</title>
        <authorList>
            <person name="Liu X.Y."/>
            <person name="Li C.X."/>
            <person name="Xu J.H."/>
        </authorList>
    </citation>
    <scope>NUCLEOTIDE SEQUENCE [LARGE SCALE GENOMIC DNA]</scope>
    <source>
        <strain evidence="2 3">R27</strain>
    </source>
</reference>
<evidence type="ECO:0000313" key="2">
    <source>
        <dbReference type="EMBL" id="KDR31489.1"/>
    </source>
</evidence>
<name>A0A069NUW6_9BURK</name>
<evidence type="ECO:0000313" key="3">
    <source>
        <dbReference type="Proteomes" id="UP000027439"/>
    </source>
</evidence>
<proteinExistence type="predicted"/>